<feature type="chain" id="PRO_5047221299" evidence="1">
    <location>
        <begin position="27"/>
        <end position="249"/>
    </location>
</feature>
<dbReference type="InterPro" id="IPR013320">
    <property type="entry name" value="ConA-like_dom_sf"/>
</dbReference>
<dbReference type="Pfam" id="PF13385">
    <property type="entry name" value="Laminin_G_3"/>
    <property type="match status" value="1"/>
</dbReference>
<reference evidence="2 3" key="1">
    <citation type="submission" date="2024-04" db="EMBL/GenBank/DDBJ databases">
        <title>Novel species of the genus Ideonella isolated from streams.</title>
        <authorList>
            <person name="Lu H."/>
        </authorList>
    </citation>
    <scope>NUCLEOTIDE SEQUENCE [LARGE SCALE GENOMIC DNA]</scope>
    <source>
        <strain evidence="2 3">DXS29W</strain>
    </source>
</reference>
<evidence type="ECO:0000313" key="2">
    <source>
        <dbReference type="EMBL" id="MEK8029708.1"/>
    </source>
</evidence>
<dbReference type="Gene3D" id="2.60.120.200">
    <property type="match status" value="1"/>
</dbReference>
<evidence type="ECO:0000313" key="3">
    <source>
        <dbReference type="Proteomes" id="UP001371218"/>
    </source>
</evidence>
<organism evidence="2 3">
    <name type="scientific">Ideonella lacteola</name>
    <dbReference type="NCBI Taxonomy" id="2984193"/>
    <lineage>
        <taxon>Bacteria</taxon>
        <taxon>Pseudomonadati</taxon>
        <taxon>Pseudomonadota</taxon>
        <taxon>Betaproteobacteria</taxon>
        <taxon>Burkholderiales</taxon>
        <taxon>Sphaerotilaceae</taxon>
        <taxon>Ideonella</taxon>
    </lineage>
</organism>
<dbReference type="PROSITE" id="PS51257">
    <property type="entry name" value="PROKAR_LIPOPROTEIN"/>
    <property type="match status" value="1"/>
</dbReference>
<accession>A0ABU9BIB5</accession>
<proteinExistence type="predicted"/>
<keyword evidence="3" id="KW-1185">Reference proteome</keyword>
<dbReference type="EMBL" id="JBBUTG010000001">
    <property type="protein sequence ID" value="MEK8029708.1"/>
    <property type="molecule type" value="Genomic_DNA"/>
</dbReference>
<comment type="caution">
    <text evidence="2">The sequence shown here is derived from an EMBL/GenBank/DDBJ whole genome shotgun (WGS) entry which is preliminary data.</text>
</comment>
<feature type="signal peptide" evidence="1">
    <location>
        <begin position="1"/>
        <end position="26"/>
    </location>
</feature>
<dbReference type="Proteomes" id="UP001371218">
    <property type="component" value="Unassembled WGS sequence"/>
</dbReference>
<evidence type="ECO:0000256" key="1">
    <source>
        <dbReference type="SAM" id="SignalP"/>
    </source>
</evidence>
<dbReference type="RefSeq" id="WP_341424041.1">
    <property type="nucleotide sequence ID" value="NZ_JBBUTG010000001.1"/>
</dbReference>
<keyword evidence="1" id="KW-0732">Signal</keyword>
<sequence length="249" mass="26734">MAHARINLAPLVFAAACILGAAATEAATVAHYKFDSGTADTKARGKGSILDSSGNGLNGTPYGAPVYKAVGNPDSTLALRLDGTDARVFVKDNPRLALTHSLTIEAYLYLKDDADEGIIVVRSDNRDVHDPYLLYLTAESYLRFSIYGDRCGTYEFGRNAALPHHQWLHVAATLDDASGWATLYVNGALWVNAVMPCRPAEMLAPEYNPGLGIGGSIVGSPSQRFFHGKIDEVRISDVALDPSEFLPPP</sequence>
<gene>
    <name evidence="2" type="ORF">AACH06_02650</name>
</gene>
<name>A0ABU9BIB5_9BURK</name>
<protein>
    <submittedName>
        <fullName evidence="2">LamG domain-containing protein</fullName>
    </submittedName>
</protein>
<dbReference type="SUPFAM" id="SSF49899">
    <property type="entry name" value="Concanavalin A-like lectins/glucanases"/>
    <property type="match status" value="1"/>
</dbReference>